<dbReference type="GO" id="GO:0110001">
    <property type="term" value="C:toxin-antitoxin complex"/>
    <property type="evidence" value="ECO:0007669"/>
    <property type="project" value="InterPro"/>
</dbReference>
<dbReference type="InterPro" id="IPR008201">
    <property type="entry name" value="HepT-like"/>
</dbReference>
<dbReference type="OrthoDB" id="4725864at2"/>
<evidence type="ECO:0000313" key="7">
    <source>
        <dbReference type="Proteomes" id="UP000298412"/>
    </source>
</evidence>
<keyword evidence="3" id="KW-0540">Nuclease</keyword>
<gene>
    <name evidence="6" type="ORF">E3O19_06470</name>
</gene>
<proteinExistence type="predicted"/>
<dbReference type="PANTHER" id="PTHR34139">
    <property type="entry name" value="UPF0331 PROTEIN MJ0127"/>
    <property type="match status" value="1"/>
</dbReference>
<keyword evidence="2" id="KW-1277">Toxin-antitoxin system</keyword>
<evidence type="ECO:0000256" key="3">
    <source>
        <dbReference type="ARBA" id="ARBA00022722"/>
    </source>
</evidence>
<evidence type="ECO:0000256" key="4">
    <source>
        <dbReference type="ARBA" id="ARBA00022741"/>
    </source>
</evidence>
<dbReference type="AlphaFoldDB" id="A0A4R8WVS9"/>
<comment type="caution">
    <text evidence="6">The sequence shown here is derived from an EMBL/GenBank/DDBJ whole genome shotgun (WGS) entry which is preliminary data.</text>
</comment>
<name>A0A4R8WVS9_9MICO</name>
<sequence>MTHEFDRTDALLADIRDLVRHARLITARGREVFFDRTDRTQQLAAKAIAIDLQTAVERLPDAYRDEHPKVAWAELRAMRSYLAHDYANTDYQIVWNALLTDFPRLLAQLGIAES</sequence>
<dbReference type="Proteomes" id="UP000298412">
    <property type="component" value="Unassembled WGS sequence"/>
</dbReference>
<dbReference type="RefSeq" id="WP_134566306.1">
    <property type="nucleotide sequence ID" value="NZ_SOFP01000032.1"/>
</dbReference>
<dbReference type="GO" id="GO:0004540">
    <property type="term" value="F:RNA nuclease activity"/>
    <property type="evidence" value="ECO:0007669"/>
    <property type="project" value="InterPro"/>
</dbReference>
<dbReference type="EMBL" id="SOFP01000032">
    <property type="protein sequence ID" value="TFC17412.1"/>
    <property type="molecule type" value="Genomic_DNA"/>
</dbReference>
<accession>A0A4R8WVS9</accession>
<dbReference type="Pfam" id="PF01934">
    <property type="entry name" value="HepT-like"/>
    <property type="match status" value="1"/>
</dbReference>
<dbReference type="PANTHER" id="PTHR34139:SF1">
    <property type="entry name" value="RNASE MJ1380-RELATED"/>
    <property type="match status" value="1"/>
</dbReference>
<keyword evidence="7" id="KW-1185">Reference proteome</keyword>
<dbReference type="InterPro" id="IPR051813">
    <property type="entry name" value="HepT_RNase_toxin"/>
</dbReference>
<reference evidence="6 7" key="1">
    <citation type="submission" date="2019-03" db="EMBL/GenBank/DDBJ databases">
        <title>Genomics of glacier-inhabiting Cryobacterium strains.</title>
        <authorList>
            <person name="Liu Q."/>
            <person name="Xin Y.-H."/>
        </authorList>
    </citation>
    <scope>NUCLEOTIDE SEQUENCE [LARGE SCALE GENOMIC DNA]</scope>
    <source>
        <strain evidence="6 7">MDT1-3</strain>
    </source>
</reference>
<evidence type="ECO:0000313" key="6">
    <source>
        <dbReference type="EMBL" id="TFC17412.1"/>
    </source>
</evidence>
<keyword evidence="1" id="KW-0597">Phosphoprotein</keyword>
<keyword evidence="5" id="KW-0378">Hydrolase</keyword>
<evidence type="ECO:0000256" key="2">
    <source>
        <dbReference type="ARBA" id="ARBA00022649"/>
    </source>
</evidence>
<organism evidence="6 7">
    <name type="scientific">Cryobacterium algoritolerans</name>
    <dbReference type="NCBI Taxonomy" id="1259184"/>
    <lineage>
        <taxon>Bacteria</taxon>
        <taxon>Bacillati</taxon>
        <taxon>Actinomycetota</taxon>
        <taxon>Actinomycetes</taxon>
        <taxon>Micrococcales</taxon>
        <taxon>Microbacteriaceae</taxon>
        <taxon>Cryobacterium</taxon>
    </lineage>
</organism>
<evidence type="ECO:0000256" key="5">
    <source>
        <dbReference type="ARBA" id="ARBA00022801"/>
    </source>
</evidence>
<protein>
    <submittedName>
        <fullName evidence="6">DUF86 domain-containing protein</fullName>
    </submittedName>
</protein>
<keyword evidence="4" id="KW-0547">Nucleotide-binding</keyword>
<evidence type="ECO:0000256" key="1">
    <source>
        <dbReference type="ARBA" id="ARBA00022553"/>
    </source>
</evidence>
<dbReference type="GO" id="GO:0016787">
    <property type="term" value="F:hydrolase activity"/>
    <property type="evidence" value="ECO:0007669"/>
    <property type="project" value="UniProtKB-KW"/>
</dbReference>
<dbReference type="GO" id="GO:0000166">
    <property type="term" value="F:nucleotide binding"/>
    <property type="evidence" value="ECO:0007669"/>
    <property type="project" value="UniProtKB-KW"/>
</dbReference>